<reference evidence="16 17" key="1">
    <citation type="submission" date="2021-01" db="EMBL/GenBank/DDBJ databases">
        <title>Genomic Encyclopedia of Type Strains, Phase IV (KMG-IV): sequencing the most valuable type-strain genomes for metagenomic binning, comparative biology and taxonomic classification.</title>
        <authorList>
            <person name="Goeker M."/>
        </authorList>
    </citation>
    <scope>NUCLEOTIDE SEQUENCE [LARGE SCALE GENOMIC DNA]</scope>
    <source>
        <strain evidence="16 17">DSM 25540</strain>
    </source>
</reference>
<dbReference type="SMART" id="SM00382">
    <property type="entry name" value="AAA"/>
    <property type="match status" value="1"/>
</dbReference>
<keyword evidence="16" id="KW-0282">Flagellum</keyword>
<dbReference type="PANTHER" id="PTHR43134">
    <property type="entry name" value="SIGNAL RECOGNITION PARTICLE RECEPTOR SUBUNIT ALPHA"/>
    <property type="match status" value="1"/>
</dbReference>
<comment type="function">
    <text evidence="12">Necessary for flagellar biosynthesis. May be involved in translocation of the flagellum.</text>
</comment>
<keyword evidence="8" id="KW-0653">Protein transport</keyword>
<comment type="caution">
    <text evidence="16">The sequence shown here is derived from an EMBL/GenBank/DDBJ whole genome shotgun (WGS) entry which is preliminary data.</text>
</comment>
<evidence type="ECO:0000313" key="16">
    <source>
        <dbReference type="EMBL" id="MBM7632610.1"/>
    </source>
</evidence>
<keyword evidence="10" id="KW-0472">Membrane</keyword>
<evidence type="ECO:0000256" key="9">
    <source>
        <dbReference type="ARBA" id="ARBA00023134"/>
    </source>
</evidence>
<name>A0ABS2PB54_9BACL</name>
<keyword evidence="9" id="KW-0342">GTP-binding</keyword>
<evidence type="ECO:0000259" key="14">
    <source>
        <dbReference type="SMART" id="SM00382"/>
    </source>
</evidence>
<accession>A0ABS2PB54</accession>
<dbReference type="PANTHER" id="PTHR43134:SF3">
    <property type="entry name" value="FLAGELLAR BIOSYNTHESIS PROTEIN FLHF"/>
    <property type="match status" value="1"/>
</dbReference>
<dbReference type="Gene3D" id="3.40.50.300">
    <property type="entry name" value="P-loop containing nucleotide triphosphate hydrolases"/>
    <property type="match status" value="1"/>
</dbReference>
<evidence type="ECO:0000256" key="1">
    <source>
        <dbReference type="ARBA" id="ARBA00004413"/>
    </source>
</evidence>
<organism evidence="16 17">
    <name type="scientific">Geomicrobium sediminis</name>
    <dbReference type="NCBI Taxonomy" id="1347788"/>
    <lineage>
        <taxon>Bacteria</taxon>
        <taxon>Bacillati</taxon>
        <taxon>Bacillota</taxon>
        <taxon>Bacilli</taxon>
        <taxon>Bacillales</taxon>
        <taxon>Geomicrobium</taxon>
    </lineage>
</organism>
<gene>
    <name evidence="16" type="ORF">JOD17_001704</name>
</gene>
<proteinExistence type="inferred from homology"/>
<evidence type="ECO:0000256" key="3">
    <source>
        <dbReference type="ARBA" id="ARBA00014919"/>
    </source>
</evidence>
<keyword evidence="16" id="KW-0969">Cilium</keyword>
<dbReference type="InterPro" id="IPR047040">
    <property type="entry name" value="FlhF__GTPase_dom"/>
</dbReference>
<feature type="domain" description="SRP54-type proteins GTP-binding" evidence="15">
    <location>
        <begin position="155"/>
        <end position="347"/>
    </location>
</feature>
<dbReference type="EMBL" id="JAFBEC010000004">
    <property type="protein sequence ID" value="MBM7632610.1"/>
    <property type="molecule type" value="Genomic_DNA"/>
</dbReference>
<evidence type="ECO:0000313" key="17">
    <source>
        <dbReference type="Proteomes" id="UP000741863"/>
    </source>
</evidence>
<dbReference type="Proteomes" id="UP000741863">
    <property type="component" value="Unassembled WGS sequence"/>
</dbReference>
<evidence type="ECO:0000256" key="8">
    <source>
        <dbReference type="ARBA" id="ARBA00022927"/>
    </source>
</evidence>
<dbReference type="InterPro" id="IPR000897">
    <property type="entry name" value="SRP54_GTPase_dom"/>
</dbReference>
<dbReference type="Gene3D" id="1.20.120.1380">
    <property type="entry name" value="Flagellar FlhF biosynthesis protein, N domain"/>
    <property type="match status" value="1"/>
</dbReference>
<dbReference type="RefSeq" id="WP_204696936.1">
    <property type="nucleotide sequence ID" value="NZ_JAFBEC010000004.1"/>
</dbReference>
<dbReference type="InterPro" id="IPR003593">
    <property type="entry name" value="AAA+_ATPase"/>
</dbReference>
<evidence type="ECO:0000256" key="6">
    <source>
        <dbReference type="ARBA" id="ARBA00022741"/>
    </source>
</evidence>
<keyword evidence="4" id="KW-0813">Transport</keyword>
<comment type="similarity">
    <text evidence="2">Belongs to the GTP-binding SRP family.</text>
</comment>
<comment type="subcellular location">
    <subcellularLocation>
        <location evidence="1">Cell membrane</location>
        <topology evidence="1">Peripheral membrane protein</topology>
        <orientation evidence="1">Cytoplasmic side</orientation>
    </subcellularLocation>
</comment>
<evidence type="ECO:0000259" key="15">
    <source>
        <dbReference type="SMART" id="SM00962"/>
    </source>
</evidence>
<dbReference type="InterPro" id="IPR027417">
    <property type="entry name" value="P-loop_NTPase"/>
</dbReference>
<keyword evidence="17" id="KW-1185">Reference proteome</keyword>
<evidence type="ECO:0000256" key="2">
    <source>
        <dbReference type="ARBA" id="ARBA00008531"/>
    </source>
</evidence>
<evidence type="ECO:0000256" key="11">
    <source>
        <dbReference type="ARBA" id="ARBA00023225"/>
    </source>
</evidence>
<dbReference type="CDD" id="cd17873">
    <property type="entry name" value="FlhF"/>
    <property type="match status" value="1"/>
</dbReference>
<evidence type="ECO:0000256" key="12">
    <source>
        <dbReference type="ARBA" id="ARBA00025337"/>
    </source>
</evidence>
<evidence type="ECO:0000256" key="10">
    <source>
        <dbReference type="ARBA" id="ARBA00023136"/>
    </source>
</evidence>
<evidence type="ECO:0000256" key="5">
    <source>
        <dbReference type="ARBA" id="ARBA00022475"/>
    </source>
</evidence>
<evidence type="ECO:0000256" key="7">
    <source>
        <dbReference type="ARBA" id="ARBA00022795"/>
    </source>
</evidence>
<sequence length="349" mass="39568">MNVKKFRGKTTAEAMKKVRQAFGENAVILHKTTVEEKRWFGLRNVSEIEVIAALSLEPTKQAEQKKERIIDQSVDVTKPIAPSSFDHHLPEVIIQMKSLLERQGVKERLVNVVIEEALKQYYRQSERQSLDELLKTSLSPFFNDPLNVGRLKESSKVAVFLGPTGVGKTTTIAKVAAMYKLKQNKTIGFITLDTYRIAAVEQLMTYSKILNVPIEVAYSADDYKQALEKLSHVDIIFVDTAGRNYLVSDHVTALEAIVNQTNEHTEYLLTLSLTTKETDLDQLLEQFRDFPIHQLVFTKLDETNTYGSLLNVTNELNKPIAFIGNGQDVPEDLTMFDLSTIIKFMQKGR</sequence>
<keyword evidence="16" id="KW-0966">Cell projection</keyword>
<protein>
    <recommendedName>
        <fullName evidence="3">Flagellar biosynthesis protein FlhF</fullName>
    </recommendedName>
    <alternativeName>
        <fullName evidence="13">Flagella-associated GTP-binding protein</fullName>
    </alternativeName>
</protein>
<keyword evidence="7" id="KW-1005">Bacterial flagellum biogenesis</keyword>
<dbReference type="SMART" id="SM00962">
    <property type="entry name" value="SRP54"/>
    <property type="match status" value="1"/>
</dbReference>
<evidence type="ECO:0000256" key="13">
    <source>
        <dbReference type="ARBA" id="ARBA00030866"/>
    </source>
</evidence>
<keyword evidence="6" id="KW-0547">Nucleotide-binding</keyword>
<dbReference type="SUPFAM" id="SSF52540">
    <property type="entry name" value="P-loop containing nucleoside triphosphate hydrolases"/>
    <property type="match status" value="1"/>
</dbReference>
<dbReference type="Pfam" id="PF00448">
    <property type="entry name" value="SRP54"/>
    <property type="match status" value="1"/>
</dbReference>
<feature type="domain" description="AAA+ ATPase" evidence="14">
    <location>
        <begin position="154"/>
        <end position="349"/>
    </location>
</feature>
<evidence type="ECO:0000256" key="4">
    <source>
        <dbReference type="ARBA" id="ARBA00022448"/>
    </source>
</evidence>
<keyword evidence="5" id="KW-1003">Cell membrane</keyword>
<keyword evidence="11" id="KW-1006">Bacterial flagellum protein export</keyword>